<dbReference type="Proteomes" id="UP000827986">
    <property type="component" value="Unassembled WGS sequence"/>
</dbReference>
<sequence>MPEQCRVKLHKDIELLKKAKEEISELKSKEQNKPKEWKDVKDTLARSEQVRLQEPELSAAELKNAYGVPGMMEVLREFTGDRVV</sequence>
<evidence type="ECO:0000313" key="1">
    <source>
        <dbReference type="EMBL" id="KAH1183406.1"/>
    </source>
</evidence>
<reference evidence="1" key="1">
    <citation type="submission" date="2021-09" db="EMBL/GenBank/DDBJ databases">
        <title>The genome of Mauremys mutica provides insights into the evolution of semi-aquatic lifestyle.</title>
        <authorList>
            <person name="Gong S."/>
            <person name="Gao Y."/>
        </authorList>
    </citation>
    <scope>NUCLEOTIDE SEQUENCE</scope>
    <source>
        <strain evidence="1">MM-2020</strain>
        <tissue evidence="1">Muscle</tissue>
    </source>
</reference>
<dbReference type="AlphaFoldDB" id="A0A9D4B7C2"/>
<organism evidence="1 2">
    <name type="scientific">Mauremys mutica</name>
    <name type="common">yellowpond turtle</name>
    <dbReference type="NCBI Taxonomy" id="74926"/>
    <lineage>
        <taxon>Eukaryota</taxon>
        <taxon>Metazoa</taxon>
        <taxon>Chordata</taxon>
        <taxon>Craniata</taxon>
        <taxon>Vertebrata</taxon>
        <taxon>Euteleostomi</taxon>
        <taxon>Archelosauria</taxon>
        <taxon>Testudinata</taxon>
        <taxon>Testudines</taxon>
        <taxon>Cryptodira</taxon>
        <taxon>Durocryptodira</taxon>
        <taxon>Testudinoidea</taxon>
        <taxon>Geoemydidae</taxon>
        <taxon>Geoemydinae</taxon>
        <taxon>Mauremys</taxon>
    </lineage>
</organism>
<gene>
    <name evidence="1" type="ORF">KIL84_004898</name>
</gene>
<evidence type="ECO:0000313" key="2">
    <source>
        <dbReference type="Proteomes" id="UP000827986"/>
    </source>
</evidence>
<protein>
    <submittedName>
        <fullName evidence="1">Uncharacterized protein</fullName>
    </submittedName>
</protein>
<name>A0A9D4B7C2_9SAUR</name>
<comment type="caution">
    <text evidence="1">The sequence shown here is derived from an EMBL/GenBank/DDBJ whole genome shotgun (WGS) entry which is preliminary data.</text>
</comment>
<proteinExistence type="predicted"/>
<accession>A0A9D4B7C2</accession>
<keyword evidence="2" id="KW-1185">Reference proteome</keyword>
<dbReference type="EMBL" id="JAHDVG010000466">
    <property type="protein sequence ID" value="KAH1183406.1"/>
    <property type="molecule type" value="Genomic_DNA"/>
</dbReference>